<dbReference type="InterPro" id="IPR011095">
    <property type="entry name" value="Dala_Dala_lig_C"/>
</dbReference>
<dbReference type="Gene3D" id="3.30.1490.20">
    <property type="entry name" value="ATP-grasp fold, A domain"/>
    <property type="match status" value="1"/>
</dbReference>
<proteinExistence type="predicted"/>
<dbReference type="GO" id="GO:0005634">
    <property type="term" value="C:nucleus"/>
    <property type="evidence" value="ECO:0007669"/>
    <property type="project" value="UniProtKB-SubCell"/>
</dbReference>
<dbReference type="GeneID" id="69020739"/>
<comment type="subcellular location">
    <subcellularLocation>
        <location evidence="1">Nucleus</location>
    </subcellularLocation>
</comment>
<feature type="domain" description="Zn(2)-C6 fungal-type" evidence="11">
    <location>
        <begin position="40"/>
        <end position="70"/>
    </location>
</feature>
<dbReference type="RefSeq" id="XP_045265108.1">
    <property type="nucleotide sequence ID" value="XM_045413474.1"/>
</dbReference>
<dbReference type="InterPro" id="IPR007219">
    <property type="entry name" value="XnlR_reg_dom"/>
</dbReference>
<keyword evidence="6" id="KW-0238">DNA-binding</keyword>
<evidence type="ECO:0000256" key="4">
    <source>
        <dbReference type="ARBA" id="ARBA00022833"/>
    </source>
</evidence>
<dbReference type="AlphaFoldDB" id="A0A8H4CLD9"/>
<evidence type="ECO:0000256" key="9">
    <source>
        <dbReference type="PROSITE-ProRule" id="PRU00409"/>
    </source>
</evidence>
<dbReference type="PANTHER" id="PTHR47782">
    <property type="entry name" value="ZN(II)2CYS6 TRANSCRIPTION FACTOR (EUROFUNG)-RELATED"/>
    <property type="match status" value="1"/>
</dbReference>
<feature type="domain" description="ATP-grasp" evidence="12">
    <location>
        <begin position="970"/>
        <end position="1182"/>
    </location>
</feature>
<dbReference type="Pfam" id="PF00172">
    <property type="entry name" value="Zn_clus"/>
    <property type="match status" value="1"/>
</dbReference>
<dbReference type="Gene3D" id="4.10.240.10">
    <property type="entry name" value="Zn(2)-C6 fungal-type DNA-binding domain"/>
    <property type="match status" value="1"/>
</dbReference>
<evidence type="ECO:0000256" key="6">
    <source>
        <dbReference type="ARBA" id="ARBA00023125"/>
    </source>
</evidence>
<dbReference type="InterPro" id="IPR001138">
    <property type="entry name" value="Zn2Cys6_DnaBD"/>
</dbReference>
<feature type="region of interest" description="Disordered" evidence="10">
    <location>
        <begin position="1"/>
        <end position="39"/>
    </location>
</feature>
<dbReference type="SUPFAM" id="SSF57701">
    <property type="entry name" value="Zn2/Cys6 DNA-binding domain"/>
    <property type="match status" value="1"/>
</dbReference>
<evidence type="ECO:0000256" key="7">
    <source>
        <dbReference type="ARBA" id="ARBA00023163"/>
    </source>
</evidence>
<dbReference type="PROSITE" id="PS50048">
    <property type="entry name" value="ZN2_CY6_FUNGAL_2"/>
    <property type="match status" value="1"/>
</dbReference>
<dbReference type="EMBL" id="WVTB01000038">
    <property type="protein sequence ID" value="KAF3805949.1"/>
    <property type="molecule type" value="Genomic_DNA"/>
</dbReference>
<keyword evidence="9" id="KW-0067">ATP-binding</keyword>
<evidence type="ECO:0000256" key="8">
    <source>
        <dbReference type="ARBA" id="ARBA00023242"/>
    </source>
</evidence>
<feature type="compositionally biased region" description="Polar residues" evidence="10">
    <location>
        <begin position="130"/>
        <end position="143"/>
    </location>
</feature>
<reference evidence="13" key="2">
    <citation type="submission" date="2020-03" db="EMBL/GenBank/DDBJ databases">
        <authorList>
            <person name="Fu F.-F."/>
            <person name="Chen J."/>
        </authorList>
    </citation>
    <scope>NUCLEOTIDE SEQUENCE</scope>
    <source>
        <strain evidence="13">Lc1</strain>
    </source>
</reference>
<sequence>MDADAAGSSGWSEEPISPVSTRQRPGVASMTGPGRKKGTACARCRSQKIRCDDERPSCTNCARSGHPCVRANIANNLDAVNHVTKLEARLRSLEDSLRRVAPEELDRAPEVESRSAIAPSITVSTAPMYETSSAMEPTQQWPMQQPLPTPIDQSSHNEQDIYDAQELIVDTEDLPQLDAIEADPGIEDAVHEDETIPADNHPTAQSSATENTTSLSPSASTEIGPSEPLAHEVGMLSLANSKESKYLGPSSGVPFARLIFSAIPQSQGLSVSWSAPEGGTVARKPSPAHHPFPPHWTSEVDLQHFADAYFQTLHPLYPFLDEDSVSDNLDCLYTTQKAGSMQMPPLAEVEAALSPFHSVQVFLVLALGARILESRLSVEFSSERYLATAMQRIGTLALHDSIEGLQIMLLLALTSFYFEEGPNAWFLVMNIIASCLDLGFQRRGVDMHRHSPLAKPSTAHLRLNLRRGIFWSAYSLERTLSVVLGRPLTLRDEAIDIEFPGHVGRPGDQAGDSVGGSALTPESARSPHHSTKRARVMVNPYAAAQYSFKFDQITAEIKLMIYRVVNLPNRFPWPTDFDTWQPDVRKRCDALLEGLRAEFRRGFRRSTSDGVVQNLELKYHHCIMLLYRPSPAITRPSFDCWKICYESAVATILINSELHRFSKLSNSWLTAHTVFVSGITFLYCLWVVPKIKQETSLVAFKSNADACSNLLKYLAKTWSVAADAVLKYERLVHLTTESWKAAANRPPSAEVAAGQSLVSMAQGQETEASEITAAPVMDPSLYTMDANMGLGGEFEPDSFFNELGDMSSWSNSSSPLLSALLRTQCRAAPRYFQAFSSSARCQQKPQVAVLYQEIDPPVIAGNVKPKKPGGYKDSGADIAYNLSLSSEVQVLSPSSRPDPLKDADWCFPDNEDGILSAIDKGATHLWANTILFASHPLQTSVRIGKHEKKIKVVGQGPLIVEKYDDKDFVNTLLRQQGSFTMPWACTIHANKDTPDYKSYPYPVVAKPARGRGSHGVKVCQDENELNSHIKLLKSEGTNAIIVEEFLAGEEATVTVMPPTSDKGYWSLPVVTRFNHQDGIAPYNGTVAVTANSKAVVGSEDPAYEEVAKECEKVGELLGTTAPIRIDVRRFKAGSKFALFDVNMKPNMTGPGRPGRDEQASLTLLAAAALGWDYKELLRQILGTSYTLEALRKLTPRI</sequence>
<dbReference type="Pfam" id="PF04082">
    <property type="entry name" value="Fungal_trans"/>
    <property type="match status" value="1"/>
</dbReference>
<feature type="region of interest" description="Disordered" evidence="10">
    <location>
        <begin position="196"/>
        <end position="226"/>
    </location>
</feature>
<evidence type="ECO:0000256" key="1">
    <source>
        <dbReference type="ARBA" id="ARBA00004123"/>
    </source>
</evidence>
<dbReference type="SMART" id="SM00066">
    <property type="entry name" value="GAL4"/>
    <property type="match status" value="1"/>
</dbReference>
<keyword evidence="7" id="KW-0804">Transcription</keyword>
<feature type="compositionally biased region" description="Polar residues" evidence="10">
    <location>
        <begin position="202"/>
        <end position="223"/>
    </location>
</feature>
<dbReference type="PROSITE" id="PS00463">
    <property type="entry name" value="ZN2_CY6_FUNGAL_1"/>
    <property type="match status" value="1"/>
</dbReference>
<evidence type="ECO:0000259" key="12">
    <source>
        <dbReference type="PROSITE" id="PS50975"/>
    </source>
</evidence>
<dbReference type="SMART" id="SM00906">
    <property type="entry name" value="Fungal_trans"/>
    <property type="match status" value="1"/>
</dbReference>
<keyword evidence="5" id="KW-0805">Transcription regulation</keyword>
<feature type="region of interest" description="Disordered" evidence="10">
    <location>
        <begin position="502"/>
        <end position="532"/>
    </location>
</feature>
<accession>A0A8H4CLD9</accession>
<keyword evidence="14" id="KW-1185">Reference proteome</keyword>
<dbReference type="Pfam" id="PF07478">
    <property type="entry name" value="Dala_Dala_lig_C"/>
    <property type="match status" value="1"/>
</dbReference>
<keyword evidence="8" id="KW-0539">Nucleus</keyword>
<dbReference type="InterPro" id="IPR013815">
    <property type="entry name" value="ATP_grasp_subdomain_1"/>
</dbReference>
<keyword evidence="3" id="KW-0479">Metal-binding</keyword>
<dbReference type="CDD" id="cd00067">
    <property type="entry name" value="GAL4"/>
    <property type="match status" value="1"/>
</dbReference>
<evidence type="ECO:0000256" key="3">
    <source>
        <dbReference type="ARBA" id="ARBA00022723"/>
    </source>
</evidence>
<comment type="caution">
    <text evidence="13">The sequence shown here is derived from an EMBL/GenBank/DDBJ whole genome shotgun (WGS) entry which is preliminary data.</text>
</comment>
<dbReference type="GO" id="GO:0006351">
    <property type="term" value="P:DNA-templated transcription"/>
    <property type="evidence" value="ECO:0007669"/>
    <property type="project" value="InterPro"/>
</dbReference>
<evidence type="ECO:0000256" key="2">
    <source>
        <dbReference type="ARBA" id="ARBA00022598"/>
    </source>
</evidence>
<dbReference type="GO" id="GO:0045944">
    <property type="term" value="P:positive regulation of transcription by RNA polymerase II"/>
    <property type="evidence" value="ECO:0007669"/>
    <property type="project" value="TreeGrafter"/>
</dbReference>
<dbReference type="InterPro" id="IPR036864">
    <property type="entry name" value="Zn2-C6_fun-type_DNA-bd_sf"/>
</dbReference>
<evidence type="ECO:0000256" key="10">
    <source>
        <dbReference type="SAM" id="MobiDB-lite"/>
    </source>
</evidence>
<evidence type="ECO:0000313" key="13">
    <source>
        <dbReference type="EMBL" id="KAF3805949.1"/>
    </source>
</evidence>
<dbReference type="PROSITE" id="PS50975">
    <property type="entry name" value="ATP_GRASP"/>
    <property type="match status" value="1"/>
</dbReference>
<keyword evidence="4" id="KW-0862">Zinc</keyword>
<dbReference type="GO" id="GO:0005524">
    <property type="term" value="F:ATP binding"/>
    <property type="evidence" value="ECO:0007669"/>
    <property type="project" value="UniProtKB-UniRule"/>
</dbReference>
<dbReference type="Gene3D" id="3.30.470.20">
    <property type="entry name" value="ATP-grasp fold, B domain"/>
    <property type="match status" value="1"/>
</dbReference>
<gene>
    <name evidence="13" type="ORF">GCG54_00013623</name>
</gene>
<reference evidence="13" key="1">
    <citation type="journal article" date="2020" name="Phytopathology">
        <title>Genome sequence and comparative analysis of Colletotrichum gloeosporioides isolated from Liriodendron leaves.</title>
        <authorList>
            <person name="Fu F.F."/>
            <person name="Hao Z."/>
            <person name="Wang P."/>
            <person name="Lu Y."/>
            <person name="Xue L.J."/>
            <person name="Wei G."/>
            <person name="Tian Y."/>
            <person name="Baishi H."/>
            <person name="Xu H."/>
            <person name="Shi J."/>
            <person name="Cheng T."/>
            <person name="Wang G."/>
            <person name="Yi Y."/>
            <person name="Chen J."/>
        </authorList>
    </citation>
    <scope>NUCLEOTIDE SEQUENCE</scope>
    <source>
        <strain evidence="13">Lc1</strain>
    </source>
</reference>
<dbReference type="Proteomes" id="UP000613401">
    <property type="component" value="Unassembled WGS sequence"/>
</dbReference>
<evidence type="ECO:0000259" key="11">
    <source>
        <dbReference type="PROSITE" id="PS50048"/>
    </source>
</evidence>
<dbReference type="GO" id="GO:0008716">
    <property type="term" value="F:D-alanine-D-alanine ligase activity"/>
    <property type="evidence" value="ECO:0007669"/>
    <property type="project" value="InterPro"/>
</dbReference>
<dbReference type="GO" id="GO:0000981">
    <property type="term" value="F:DNA-binding transcription factor activity, RNA polymerase II-specific"/>
    <property type="evidence" value="ECO:0007669"/>
    <property type="project" value="InterPro"/>
</dbReference>
<dbReference type="InterPro" id="IPR052202">
    <property type="entry name" value="Yeast_MetPath_Reg"/>
</dbReference>
<evidence type="ECO:0000256" key="5">
    <source>
        <dbReference type="ARBA" id="ARBA00023015"/>
    </source>
</evidence>
<protein>
    <submittedName>
        <fullName evidence="13">Positive regulator of purine utilization</fullName>
    </submittedName>
</protein>
<dbReference type="GO" id="GO:0008270">
    <property type="term" value="F:zinc ion binding"/>
    <property type="evidence" value="ECO:0007669"/>
    <property type="project" value="InterPro"/>
</dbReference>
<dbReference type="PANTHER" id="PTHR47782:SF12">
    <property type="entry name" value="ZN(II)2CYS6 TRANSCRIPTION FACTOR (EUROFUNG)"/>
    <property type="match status" value="1"/>
</dbReference>
<dbReference type="CDD" id="cd12148">
    <property type="entry name" value="fungal_TF_MHR"/>
    <property type="match status" value="1"/>
</dbReference>
<organism evidence="13 14">
    <name type="scientific">Colletotrichum gloeosporioides</name>
    <name type="common">Anthracnose fungus</name>
    <name type="synonym">Glomerella cingulata</name>
    <dbReference type="NCBI Taxonomy" id="474922"/>
    <lineage>
        <taxon>Eukaryota</taxon>
        <taxon>Fungi</taxon>
        <taxon>Dikarya</taxon>
        <taxon>Ascomycota</taxon>
        <taxon>Pezizomycotina</taxon>
        <taxon>Sordariomycetes</taxon>
        <taxon>Hypocreomycetidae</taxon>
        <taxon>Glomerellales</taxon>
        <taxon>Glomerellaceae</taxon>
        <taxon>Colletotrichum</taxon>
        <taxon>Colletotrichum gloeosporioides species complex</taxon>
    </lineage>
</organism>
<dbReference type="GO" id="GO:0043565">
    <property type="term" value="F:sequence-specific DNA binding"/>
    <property type="evidence" value="ECO:0007669"/>
    <property type="project" value="TreeGrafter"/>
</dbReference>
<keyword evidence="2" id="KW-0436">Ligase</keyword>
<dbReference type="SUPFAM" id="SSF56059">
    <property type="entry name" value="Glutathione synthetase ATP-binding domain-like"/>
    <property type="match status" value="1"/>
</dbReference>
<keyword evidence="9" id="KW-0547">Nucleotide-binding</keyword>
<evidence type="ECO:0000313" key="14">
    <source>
        <dbReference type="Proteomes" id="UP000613401"/>
    </source>
</evidence>
<feature type="region of interest" description="Disordered" evidence="10">
    <location>
        <begin position="130"/>
        <end position="155"/>
    </location>
</feature>
<name>A0A8H4CLD9_COLGL</name>
<dbReference type="InterPro" id="IPR011761">
    <property type="entry name" value="ATP-grasp"/>
</dbReference>